<reference evidence="1 2" key="1">
    <citation type="submission" date="2007-03" db="EMBL/GenBank/DDBJ databases">
        <title>Complete sequence of Desulfotomaculum reducens MI-1.</title>
        <authorList>
            <consortium name="US DOE Joint Genome Institute"/>
            <person name="Copeland A."/>
            <person name="Lucas S."/>
            <person name="Lapidus A."/>
            <person name="Barry K."/>
            <person name="Detter J.C."/>
            <person name="Glavina del Rio T."/>
            <person name="Hammon N."/>
            <person name="Israni S."/>
            <person name="Dalin E."/>
            <person name="Tice H."/>
            <person name="Pitluck S."/>
            <person name="Sims D."/>
            <person name="Brettin T."/>
            <person name="Bruce D."/>
            <person name="Han C."/>
            <person name="Tapia R."/>
            <person name="Schmutz J."/>
            <person name="Larimer F."/>
            <person name="Land M."/>
            <person name="Hauser L."/>
            <person name="Kyrpides N."/>
            <person name="Kim E."/>
            <person name="Tebo B.M."/>
            <person name="Richardson P."/>
        </authorList>
    </citation>
    <scope>NUCLEOTIDE SEQUENCE [LARGE SCALE GENOMIC DNA]</scope>
    <source>
        <strain evidence="1 2">MI-1</strain>
    </source>
</reference>
<sequence>MERLYYKSERTKSYWESYNQPVHHPSIVCCGRPTVVVKYSSGGYIKHLCVSCQNTWKLSYNDFLQIKLEVYCPQCKKRMEPKKLRINGNYGFVCRSCKTAVQLADIVQEIKVYTNGYSPSPVSQNKKINSVVAQDIPDPTVISLCIKCKHFNQSSCTGPNKTRGSYERGGYQCSQFSRKDPVDFGW</sequence>
<name>A4J6R2_DESRM</name>
<organism evidence="1 2">
    <name type="scientific">Desulforamulus reducens (strain ATCC BAA-1160 / DSM 100696 / MI-1)</name>
    <name type="common">Desulfotomaculum reducens</name>
    <dbReference type="NCBI Taxonomy" id="349161"/>
    <lineage>
        <taxon>Bacteria</taxon>
        <taxon>Bacillati</taxon>
        <taxon>Bacillota</taxon>
        <taxon>Clostridia</taxon>
        <taxon>Eubacteriales</taxon>
        <taxon>Peptococcaceae</taxon>
        <taxon>Desulforamulus</taxon>
    </lineage>
</organism>
<dbReference type="HOGENOM" id="CLU_1452287_0_0_9"/>
<dbReference type="RefSeq" id="WP_011878566.1">
    <property type="nucleotide sequence ID" value="NC_009253.1"/>
</dbReference>
<protein>
    <submittedName>
        <fullName evidence="1">Uncharacterized protein</fullName>
    </submittedName>
</protein>
<dbReference type="KEGG" id="drm:Dred_2253"/>
<dbReference type="Proteomes" id="UP000001556">
    <property type="component" value="Chromosome"/>
</dbReference>
<dbReference type="OrthoDB" id="2418141at2"/>
<keyword evidence="2" id="KW-1185">Reference proteome</keyword>
<dbReference type="EMBL" id="CP000612">
    <property type="protein sequence ID" value="ABO50765.1"/>
    <property type="molecule type" value="Genomic_DNA"/>
</dbReference>
<gene>
    <name evidence="1" type="ordered locus">Dred_2253</name>
</gene>
<dbReference type="AlphaFoldDB" id="A4J6R2"/>
<proteinExistence type="predicted"/>
<accession>A4J6R2</accession>
<dbReference type="STRING" id="349161.Dred_2253"/>
<evidence type="ECO:0000313" key="1">
    <source>
        <dbReference type="EMBL" id="ABO50765.1"/>
    </source>
</evidence>
<evidence type="ECO:0000313" key="2">
    <source>
        <dbReference type="Proteomes" id="UP000001556"/>
    </source>
</evidence>